<reference evidence="1 2" key="1">
    <citation type="submission" date="2019-01" db="EMBL/GenBank/DDBJ databases">
        <title>Draft genome sequences of the type strain Streptomyces sioyaensis DSM 40032 and its novel strain, TM32, a thermotolerant antibiotics-producing actinobacterium.</title>
        <authorList>
            <person name="Nakaew N."/>
            <person name="Lumyong S."/>
            <person name="Sloan W.T."/>
            <person name="Sungthong R."/>
        </authorList>
    </citation>
    <scope>NUCLEOTIDE SEQUENCE [LARGE SCALE GENOMIC DNA]</scope>
    <source>
        <strain evidence="1 2">DSM 40032</strain>
    </source>
</reference>
<dbReference type="AlphaFoldDB" id="A0A4Q1QY98"/>
<accession>A0A4Q1QY98</accession>
<dbReference type="Proteomes" id="UP000289482">
    <property type="component" value="Unassembled WGS sequence"/>
</dbReference>
<evidence type="ECO:0000313" key="2">
    <source>
        <dbReference type="Proteomes" id="UP000289482"/>
    </source>
</evidence>
<evidence type="ECO:0000313" key="1">
    <source>
        <dbReference type="EMBL" id="RXS64851.1"/>
    </source>
</evidence>
<proteinExistence type="predicted"/>
<dbReference type="EMBL" id="SDIF01000061">
    <property type="protein sequence ID" value="RXS64851.1"/>
    <property type="molecule type" value="Genomic_DNA"/>
</dbReference>
<gene>
    <name evidence="1" type="ORF">EST54_20715</name>
</gene>
<dbReference type="NCBIfam" id="NF033521">
    <property type="entry name" value="lasso_leader_L3"/>
    <property type="match status" value="1"/>
</dbReference>
<name>A0A4Q1QY98_9ACTN</name>
<comment type="caution">
    <text evidence="1">The sequence shown here is derived from an EMBL/GenBank/DDBJ whole genome shotgun (WGS) entry which is preliminary data.</text>
</comment>
<sequence length="44" mass="5245">MAEQSEQTPTEYIPPMLVEVGEFTEDTLGNWHGTSPDWFFNYYW</sequence>
<dbReference type="GeneID" id="95780341"/>
<keyword evidence="2" id="KW-1185">Reference proteome</keyword>
<dbReference type="RefSeq" id="WP_129249131.1">
    <property type="nucleotide sequence ID" value="NZ_JABZEL010000009.1"/>
</dbReference>
<protein>
    <submittedName>
        <fullName evidence="1">Lasso RiPP family leader peptide-containing protein</fullName>
    </submittedName>
</protein>
<organism evidence="1 2">
    <name type="scientific">Streptomyces sioyaensis</name>
    <dbReference type="NCBI Taxonomy" id="67364"/>
    <lineage>
        <taxon>Bacteria</taxon>
        <taxon>Bacillati</taxon>
        <taxon>Actinomycetota</taxon>
        <taxon>Actinomycetes</taxon>
        <taxon>Kitasatosporales</taxon>
        <taxon>Streptomycetaceae</taxon>
        <taxon>Streptomyces</taxon>
    </lineage>
</organism>